<dbReference type="PRINTS" id="PR00418">
    <property type="entry name" value="TPI2FAMILY"/>
</dbReference>
<sequence length="1127" mass="129667">MNELTTKYQKKTDREHVLDNPDTYTGSMQMTDYNTYVYDDTSQRILSKELNIIPGLYKLFDEGVVNCRDHSVRQSQNVIKQVPNTIPVSRIEFSISTDGTITMTNDGNGIDIELHPEHGIWIPEMIFGHLRTSTNYDKTEEKIVGGKNGFGFKLVLIWSSWGRIETIDHVRGLKYTQEFTDNLSHIHKPIIIKCNKKPYTTVSFKPDYKRLGISGLTPDMLSLFKRRVYDIAAITDKKITVRLNGETLNVKQFMHYVDLYIGTKEETTRIYETNDRWEIVACMAPTQEFTQVSFVNGIFTSKGGKHVDYILNQITRKMITYINKKKKTDVKATVIKEQLMLFIRCDIVNPMFDSQTKDYMTTSQSNFGSSCEISDKFIEKLARMGVMDNACALTGIKELKASKKTDGTKTKTIKGIPKLVDANDAGTAKSSECTLLLVEGDSAKAGVVSGLSKEDRRIYGVYPLKGKLMNVRGAPTKTITSNHEITDIKQILGLETGKSYTVDTIQLHLRYGRVLFLTDQDLDGTHIKGLCINLFDTEWSSLIRLSNFIGFMNTPILKAKKGNQELLFYNNGEYDVWKQQNEQTRWKIKYYKGLGTSTAKEFQEYFKHQKIVMFHCDVECRDAIDMVFNKKRSNDRKVWLEHYKRDDFMNTSLNTVLYKEFITKEMIHFSKYDCDRSIPNVMDGLKTSLRKILYAAFKRNLVTEIKVAQFSGYVSEHSAYHHGEASLNGAIVGMAQDFIGSNNIHLLNPNGQFGTRLQGGKDAASERYIFTELNALTRLIFQASDDNVLTYLDDDNTPVEPIWYAPILPMLLVNGSKGIGTGFSTDIPSFNPMDIIQYMVDTLHGRTSNVDFIPYYKGFKGTVTRIDPQKYLIKGNYTVINKTVRIHELPIGTWTDDYKMFLEQLMVGDGKPKDQLYIKEYIDMCTDKDIDLTITFYRETDIQTLLNTTCDHQCNGLEKLLHLYTTQTTTNMHAFDEKEQLKKFDTPYDMIDHYMNVRREVYVKRKDYLLKELNHELSKLTNKARFITEILEDTIDLRNKPNTEVVQMLEMNDYTKMNNHYDYLIKLPMNSVTQENVSSLLHDKDTKSNLKDTLCSTTIEDMWLSELQTLQSSLTRDTVKSIKIKKK</sequence>
<dbReference type="InterPro" id="IPR013506">
    <property type="entry name" value="Topo_IIA_bsu_dom2"/>
</dbReference>
<keyword evidence="12" id="KW-0413">Isomerase</keyword>
<evidence type="ECO:0000256" key="7">
    <source>
        <dbReference type="ARBA" id="ARBA00022741"/>
    </source>
</evidence>
<organism evidence="16">
    <name type="scientific">viral metagenome</name>
    <dbReference type="NCBI Taxonomy" id="1070528"/>
    <lineage>
        <taxon>unclassified sequences</taxon>
        <taxon>metagenomes</taxon>
        <taxon>organismal metagenomes</taxon>
    </lineage>
</organism>
<dbReference type="InterPro" id="IPR020568">
    <property type="entry name" value="Ribosomal_Su5_D2-typ_SF"/>
</dbReference>
<evidence type="ECO:0000256" key="1">
    <source>
        <dbReference type="ARBA" id="ARBA00000185"/>
    </source>
</evidence>
<dbReference type="SUPFAM" id="SSF54211">
    <property type="entry name" value="Ribosomal protein S5 domain 2-like"/>
    <property type="match status" value="1"/>
</dbReference>
<dbReference type="Gene3D" id="3.30.565.10">
    <property type="entry name" value="Histidine kinase-like ATPase, C-terminal domain"/>
    <property type="match status" value="1"/>
</dbReference>
<dbReference type="InterPro" id="IPR002205">
    <property type="entry name" value="Topo_IIA_dom_A"/>
</dbReference>
<dbReference type="SMART" id="SM00434">
    <property type="entry name" value="TOP4c"/>
    <property type="match status" value="1"/>
</dbReference>
<dbReference type="InterPro" id="IPR006171">
    <property type="entry name" value="TOPRIM_dom"/>
</dbReference>
<dbReference type="InterPro" id="IPR001154">
    <property type="entry name" value="TopoII_euk"/>
</dbReference>
<evidence type="ECO:0000259" key="15">
    <source>
        <dbReference type="PROSITE" id="PS52040"/>
    </source>
</evidence>
<dbReference type="Gene3D" id="3.90.199.10">
    <property type="entry name" value="Topoisomerase II, domain 5"/>
    <property type="match status" value="1"/>
</dbReference>
<evidence type="ECO:0000256" key="5">
    <source>
        <dbReference type="ARBA" id="ARBA00012895"/>
    </source>
</evidence>
<dbReference type="GO" id="GO:0005634">
    <property type="term" value="C:nucleus"/>
    <property type="evidence" value="ECO:0007669"/>
    <property type="project" value="TreeGrafter"/>
</dbReference>
<dbReference type="FunFam" id="3.40.50.670:FF:000001">
    <property type="entry name" value="DNA topoisomerase 2"/>
    <property type="match status" value="1"/>
</dbReference>
<dbReference type="InterPro" id="IPR013758">
    <property type="entry name" value="Topo_IIA_A/C_ab"/>
</dbReference>
<dbReference type="SUPFAM" id="SSF56719">
    <property type="entry name" value="Type II DNA topoisomerase"/>
    <property type="match status" value="1"/>
</dbReference>
<dbReference type="EMBL" id="MN740707">
    <property type="protein sequence ID" value="QHU09294.1"/>
    <property type="molecule type" value="Genomic_DNA"/>
</dbReference>
<keyword evidence="9" id="KW-0460">Magnesium</keyword>
<dbReference type="Gene3D" id="3.30.1360.40">
    <property type="match status" value="1"/>
</dbReference>
<dbReference type="FunFam" id="3.90.199.10:FF:000002">
    <property type="entry name" value="DNA topoisomerase 2"/>
    <property type="match status" value="1"/>
</dbReference>
<evidence type="ECO:0000256" key="2">
    <source>
        <dbReference type="ARBA" id="ARBA00001913"/>
    </source>
</evidence>
<dbReference type="GO" id="GO:0003677">
    <property type="term" value="F:DNA binding"/>
    <property type="evidence" value="ECO:0007669"/>
    <property type="project" value="UniProtKB-KW"/>
</dbReference>
<dbReference type="PROSITE" id="PS52040">
    <property type="entry name" value="TOPO_IIA"/>
    <property type="match status" value="1"/>
</dbReference>
<feature type="coiled-coil region" evidence="13">
    <location>
        <begin position="1003"/>
        <end position="1030"/>
    </location>
</feature>
<keyword evidence="13" id="KW-0175">Coiled coil</keyword>
<dbReference type="Gene3D" id="3.40.50.670">
    <property type="match status" value="1"/>
</dbReference>
<dbReference type="GO" id="GO:0000712">
    <property type="term" value="P:resolution of meiotic recombination intermediates"/>
    <property type="evidence" value="ECO:0007669"/>
    <property type="project" value="TreeGrafter"/>
</dbReference>
<dbReference type="InterPro" id="IPR031660">
    <property type="entry name" value="TOPRIM_C"/>
</dbReference>
<keyword evidence="11" id="KW-0238">DNA-binding</keyword>
<dbReference type="EC" id="5.6.2.2" evidence="5"/>
<name>A0A6C0JZT8_9ZZZZ</name>
<evidence type="ECO:0000256" key="3">
    <source>
        <dbReference type="ARBA" id="ARBA00001946"/>
    </source>
</evidence>
<dbReference type="PROSITE" id="PS50880">
    <property type="entry name" value="TOPRIM"/>
    <property type="match status" value="1"/>
</dbReference>
<dbReference type="PANTHER" id="PTHR10169:SF38">
    <property type="entry name" value="DNA TOPOISOMERASE 2"/>
    <property type="match status" value="1"/>
</dbReference>
<evidence type="ECO:0000256" key="11">
    <source>
        <dbReference type="ARBA" id="ARBA00023125"/>
    </source>
</evidence>
<dbReference type="Gene3D" id="1.10.268.10">
    <property type="entry name" value="Topoisomerase, domain 3"/>
    <property type="match status" value="1"/>
</dbReference>
<dbReference type="InterPro" id="IPR013757">
    <property type="entry name" value="Topo_IIA_A_a_sf"/>
</dbReference>
<evidence type="ECO:0000256" key="8">
    <source>
        <dbReference type="ARBA" id="ARBA00022840"/>
    </source>
</evidence>
<dbReference type="GO" id="GO:0006265">
    <property type="term" value="P:DNA topological change"/>
    <property type="evidence" value="ECO:0007669"/>
    <property type="project" value="InterPro"/>
</dbReference>
<dbReference type="GO" id="GO:0003918">
    <property type="term" value="F:DNA topoisomerase type II (double strand cut, ATP-hydrolyzing) activity"/>
    <property type="evidence" value="ECO:0007669"/>
    <property type="project" value="UniProtKB-EC"/>
</dbReference>
<dbReference type="GO" id="GO:0000819">
    <property type="term" value="P:sister chromatid segregation"/>
    <property type="evidence" value="ECO:0007669"/>
    <property type="project" value="TreeGrafter"/>
</dbReference>
<dbReference type="InterPro" id="IPR014721">
    <property type="entry name" value="Ribsml_uS5_D2-typ_fold_subgr"/>
</dbReference>
<dbReference type="PROSITE" id="PS00177">
    <property type="entry name" value="TOPOISOMERASE_II"/>
    <property type="match status" value="1"/>
</dbReference>
<evidence type="ECO:0000256" key="10">
    <source>
        <dbReference type="ARBA" id="ARBA00023029"/>
    </source>
</evidence>
<evidence type="ECO:0000259" key="14">
    <source>
        <dbReference type="PROSITE" id="PS50880"/>
    </source>
</evidence>
<accession>A0A6C0JZT8</accession>
<evidence type="ECO:0000313" key="16">
    <source>
        <dbReference type="EMBL" id="QHU09294.1"/>
    </source>
</evidence>
<comment type="catalytic activity">
    <reaction evidence="1">
        <text>ATP-dependent breakage, passage and rejoining of double-stranded DNA.</text>
        <dbReference type="EC" id="5.6.2.2"/>
    </reaction>
</comment>
<evidence type="ECO:0000256" key="13">
    <source>
        <dbReference type="SAM" id="Coils"/>
    </source>
</evidence>
<keyword evidence="6" id="KW-0479">Metal-binding</keyword>
<keyword evidence="10" id="KW-0799">Topoisomerase</keyword>
<dbReference type="PANTHER" id="PTHR10169">
    <property type="entry name" value="DNA TOPOISOMERASE/GYRASE"/>
    <property type="match status" value="1"/>
</dbReference>
<keyword evidence="7" id="KW-0547">Nucleotide-binding</keyword>
<proteinExistence type="inferred from homology"/>
<dbReference type="SUPFAM" id="SSF55874">
    <property type="entry name" value="ATPase domain of HSP90 chaperone/DNA topoisomerase II/histidine kinase"/>
    <property type="match status" value="1"/>
</dbReference>
<keyword evidence="8" id="KW-0067">ATP-binding</keyword>
<dbReference type="GO" id="GO:0046872">
    <property type="term" value="F:metal ion binding"/>
    <property type="evidence" value="ECO:0007669"/>
    <property type="project" value="UniProtKB-KW"/>
</dbReference>
<dbReference type="AlphaFoldDB" id="A0A6C0JZT8"/>
<evidence type="ECO:0000256" key="12">
    <source>
        <dbReference type="ARBA" id="ARBA00023235"/>
    </source>
</evidence>
<dbReference type="InterPro" id="IPR013759">
    <property type="entry name" value="Topo_IIA_B_C"/>
</dbReference>
<dbReference type="CDD" id="cd03481">
    <property type="entry name" value="TopoIIA_Trans_ScTopoIIA"/>
    <property type="match status" value="1"/>
</dbReference>
<dbReference type="GO" id="GO:0005524">
    <property type="term" value="F:ATP binding"/>
    <property type="evidence" value="ECO:0007669"/>
    <property type="project" value="UniProtKB-KW"/>
</dbReference>
<dbReference type="InterPro" id="IPR036890">
    <property type="entry name" value="HATPase_C_sf"/>
</dbReference>
<dbReference type="InterPro" id="IPR050634">
    <property type="entry name" value="DNA_Topoisomerase_II"/>
</dbReference>
<evidence type="ECO:0000256" key="6">
    <source>
        <dbReference type="ARBA" id="ARBA00022723"/>
    </source>
</evidence>
<comment type="cofactor">
    <cofactor evidence="2">
        <name>Ca(2+)</name>
        <dbReference type="ChEBI" id="CHEBI:29108"/>
    </cofactor>
</comment>
<evidence type="ECO:0000256" key="9">
    <source>
        <dbReference type="ARBA" id="ARBA00022842"/>
    </source>
</evidence>
<dbReference type="Pfam" id="PF01751">
    <property type="entry name" value="Toprim"/>
    <property type="match status" value="1"/>
</dbReference>
<evidence type="ECO:0000256" key="4">
    <source>
        <dbReference type="ARBA" id="ARBA00011080"/>
    </source>
</evidence>
<dbReference type="Pfam" id="PF00204">
    <property type="entry name" value="DNA_gyraseB"/>
    <property type="match status" value="1"/>
</dbReference>
<feature type="domain" description="Topo IIA-type catalytic" evidence="15">
    <location>
        <begin position="678"/>
        <end position="1107"/>
    </location>
</feature>
<protein>
    <recommendedName>
        <fullName evidence="5">DNA topoisomerase (ATP-hydrolyzing)</fullName>
        <ecNumber evidence="5">5.6.2.2</ecNumber>
    </recommendedName>
</protein>
<comment type="cofactor">
    <cofactor evidence="3">
        <name>Mg(2+)</name>
        <dbReference type="ChEBI" id="CHEBI:18420"/>
    </cofactor>
</comment>
<dbReference type="Gene3D" id="3.30.230.10">
    <property type="match status" value="1"/>
</dbReference>
<dbReference type="InterPro" id="IPR018522">
    <property type="entry name" value="TopoIIA_CS"/>
</dbReference>
<dbReference type="PRINTS" id="PR01158">
    <property type="entry name" value="TOPISMRASEII"/>
</dbReference>
<dbReference type="Pfam" id="PF16898">
    <property type="entry name" value="TOPRIM_C"/>
    <property type="match status" value="1"/>
</dbReference>
<dbReference type="SMART" id="SM00433">
    <property type="entry name" value="TOP2c"/>
    <property type="match status" value="1"/>
</dbReference>
<dbReference type="InterPro" id="IPR001241">
    <property type="entry name" value="Topo_IIA"/>
</dbReference>
<dbReference type="Gene3D" id="3.30.1490.30">
    <property type="match status" value="1"/>
</dbReference>
<feature type="domain" description="Toprim" evidence="14">
    <location>
        <begin position="433"/>
        <end position="550"/>
    </location>
</feature>
<comment type="similarity">
    <text evidence="4">Belongs to the type II topoisomerase family.</text>
</comment>
<dbReference type="Pfam" id="PF00521">
    <property type="entry name" value="DNA_topoisoIV"/>
    <property type="match status" value="1"/>
</dbReference>
<reference evidence="16" key="1">
    <citation type="journal article" date="2020" name="Nature">
        <title>Giant virus diversity and host interactions through global metagenomics.</title>
        <authorList>
            <person name="Schulz F."/>
            <person name="Roux S."/>
            <person name="Paez-Espino D."/>
            <person name="Jungbluth S."/>
            <person name="Walsh D.A."/>
            <person name="Denef V.J."/>
            <person name="McMahon K.D."/>
            <person name="Konstantinidis K.T."/>
            <person name="Eloe-Fadrosh E.A."/>
            <person name="Kyrpides N.C."/>
            <person name="Woyke T."/>
        </authorList>
    </citation>
    <scope>NUCLEOTIDE SEQUENCE</scope>
    <source>
        <strain evidence="16">GVMAG-S-1074260-58</strain>
    </source>
</reference>
<dbReference type="InterPro" id="IPR013760">
    <property type="entry name" value="Topo_IIA-like_dom_sf"/>
</dbReference>